<dbReference type="GO" id="GO:0008955">
    <property type="term" value="F:peptidoglycan glycosyltransferase activity"/>
    <property type="evidence" value="ECO:0007669"/>
    <property type="project" value="UniProtKB-EC"/>
</dbReference>
<feature type="transmembrane region" description="Helical" evidence="17">
    <location>
        <begin position="52"/>
        <end position="69"/>
    </location>
</feature>
<keyword evidence="7 17" id="KW-1133">Transmembrane helix</keyword>
<dbReference type="PROSITE" id="PS00428">
    <property type="entry name" value="FTSW_RODA_SPOVE"/>
    <property type="match status" value="1"/>
</dbReference>
<keyword evidence="4 17" id="KW-0812">Transmembrane</keyword>
<dbReference type="GO" id="GO:0032153">
    <property type="term" value="C:cell division site"/>
    <property type="evidence" value="ECO:0007669"/>
    <property type="project" value="TreeGrafter"/>
</dbReference>
<dbReference type="InterPro" id="IPR001182">
    <property type="entry name" value="FtsW/RodA"/>
</dbReference>
<dbReference type="PANTHER" id="PTHR30474">
    <property type="entry name" value="CELL CYCLE PROTEIN"/>
    <property type="match status" value="1"/>
</dbReference>
<keyword evidence="2" id="KW-0328">Glycosyltransferase</keyword>
<comment type="caution">
    <text evidence="18">The sequence shown here is derived from an EMBL/GenBank/DDBJ whole genome shotgun (WGS) entry which is preliminary data.</text>
</comment>
<comment type="catalytic activity">
    <reaction evidence="15">
        <text>[GlcNAc-(1-&gt;4)-Mur2Ac(oyl-L-Ala-gamma-D-Glu-L-Lys-D-Ala-D-Ala)](n)-di-trans,octa-cis-undecaprenyl diphosphate + beta-D-GlcNAc-(1-&gt;4)-Mur2Ac(oyl-L-Ala-gamma-D-Glu-L-Lys-D-Ala-D-Ala)-di-trans,octa-cis-undecaprenyl diphosphate = [GlcNAc-(1-&gt;4)-Mur2Ac(oyl-L-Ala-gamma-D-Glu-L-Lys-D-Ala-D-Ala)](n+1)-di-trans,octa-cis-undecaprenyl diphosphate + di-trans,octa-cis-undecaprenyl diphosphate + H(+)</text>
        <dbReference type="Rhea" id="RHEA:23708"/>
        <dbReference type="Rhea" id="RHEA-COMP:9602"/>
        <dbReference type="Rhea" id="RHEA-COMP:9603"/>
        <dbReference type="ChEBI" id="CHEBI:15378"/>
        <dbReference type="ChEBI" id="CHEBI:58405"/>
        <dbReference type="ChEBI" id="CHEBI:60033"/>
        <dbReference type="ChEBI" id="CHEBI:78435"/>
        <dbReference type="EC" id="2.4.99.28"/>
    </reaction>
</comment>
<dbReference type="GO" id="GO:0008360">
    <property type="term" value="P:regulation of cell shape"/>
    <property type="evidence" value="ECO:0007669"/>
    <property type="project" value="UniProtKB-KW"/>
</dbReference>
<evidence type="ECO:0000256" key="13">
    <source>
        <dbReference type="ARBA" id="ARBA00041418"/>
    </source>
</evidence>
<name>A0A6M0Q4J7_9BACI</name>
<evidence type="ECO:0000256" key="10">
    <source>
        <dbReference type="ARBA" id="ARBA00033270"/>
    </source>
</evidence>
<accession>A0A6M0Q4J7</accession>
<evidence type="ECO:0000313" key="19">
    <source>
        <dbReference type="Proteomes" id="UP000481043"/>
    </source>
</evidence>
<comment type="subcellular location">
    <subcellularLocation>
        <location evidence="1">Membrane</location>
        <topology evidence="1">Multi-pass membrane protein</topology>
    </subcellularLocation>
</comment>
<keyword evidence="3" id="KW-0808">Transferase</keyword>
<feature type="transmembrane region" description="Helical" evidence="17">
    <location>
        <begin position="313"/>
        <end position="337"/>
    </location>
</feature>
<organism evidence="18 19">
    <name type="scientific">Bacillus mesophilus</name>
    <dbReference type="NCBI Taxonomy" id="1808955"/>
    <lineage>
        <taxon>Bacteria</taxon>
        <taxon>Bacillati</taxon>
        <taxon>Bacillota</taxon>
        <taxon>Bacilli</taxon>
        <taxon>Bacillales</taxon>
        <taxon>Bacillaceae</taxon>
        <taxon>Bacillus</taxon>
    </lineage>
</organism>
<keyword evidence="19" id="KW-1185">Reference proteome</keyword>
<dbReference type="AlphaFoldDB" id="A0A6M0Q4J7"/>
<dbReference type="GO" id="GO:0015648">
    <property type="term" value="F:lipid-linked peptidoglycan transporter activity"/>
    <property type="evidence" value="ECO:0007669"/>
    <property type="project" value="TreeGrafter"/>
</dbReference>
<dbReference type="EC" id="2.4.99.28" evidence="14"/>
<dbReference type="GO" id="GO:0005886">
    <property type="term" value="C:plasma membrane"/>
    <property type="evidence" value="ECO:0007669"/>
    <property type="project" value="TreeGrafter"/>
</dbReference>
<evidence type="ECO:0000256" key="3">
    <source>
        <dbReference type="ARBA" id="ARBA00022679"/>
    </source>
</evidence>
<feature type="transmembrane region" description="Helical" evidence="17">
    <location>
        <begin position="76"/>
        <end position="94"/>
    </location>
</feature>
<evidence type="ECO:0000256" key="14">
    <source>
        <dbReference type="ARBA" id="ARBA00044770"/>
    </source>
</evidence>
<feature type="transmembrane region" description="Helical" evidence="17">
    <location>
        <begin position="12"/>
        <end position="32"/>
    </location>
</feature>
<feature type="transmembrane region" description="Helical" evidence="17">
    <location>
        <begin position="114"/>
        <end position="131"/>
    </location>
</feature>
<gene>
    <name evidence="18" type="ORF">G4D63_01375</name>
</gene>
<dbReference type="GO" id="GO:0051301">
    <property type="term" value="P:cell division"/>
    <property type="evidence" value="ECO:0007669"/>
    <property type="project" value="InterPro"/>
</dbReference>
<evidence type="ECO:0000256" key="12">
    <source>
        <dbReference type="ARBA" id="ARBA00041185"/>
    </source>
</evidence>
<evidence type="ECO:0000256" key="2">
    <source>
        <dbReference type="ARBA" id="ARBA00022676"/>
    </source>
</evidence>
<evidence type="ECO:0000256" key="8">
    <source>
        <dbReference type="ARBA" id="ARBA00023136"/>
    </source>
</evidence>
<reference evidence="18 19" key="1">
    <citation type="submission" date="2020-02" db="EMBL/GenBank/DDBJ databases">
        <title>Bacillus aquiflavi sp. nov., isolated from yellow water of strong flavor Chinese baijiu in Yibin region of China.</title>
        <authorList>
            <person name="Xie J."/>
        </authorList>
    </citation>
    <scope>NUCLEOTIDE SEQUENCE [LARGE SCALE GENOMIC DNA]</scope>
    <source>
        <strain evidence="18 19">SA4</strain>
    </source>
</reference>
<evidence type="ECO:0000313" key="18">
    <source>
        <dbReference type="EMBL" id="NEY70380.1"/>
    </source>
</evidence>
<evidence type="ECO:0000256" key="4">
    <source>
        <dbReference type="ARBA" id="ARBA00022692"/>
    </source>
</evidence>
<comment type="similarity">
    <text evidence="11">Belongs to the SEDS family. FtsW subfamily.</text>
</comment>
<feature type="transmembrane region" description="Helical" evidence="17">
    <location>
        <begin position="280"/>
        <end position="301"/>
    </location>
</feature>
<feature type="transmembrane region" description="Helical" evidence="17">
    <location>
        <begin position="191"/>
        <end position="209"/>
    </location>
</feature>
<dbReference type="RefSeq" id="WP_163176933.1">
    <property type="nucleotide sequence ID" value="NZ_JAAIWM010000001.1"/>
</dbReference>
<evidence type="ECO:0000256" key="15">
    <source>
        <dbReference type="ARBA" id="ARBA00049902"/>
    </source>
</evidence>
<keyword evidence="6" id="KW-0573">Peptidoglycan synthesis</keyword>
<keyword evidence="5" id="KW-0133">Cell shape</keyword>
<dbReference type="GO" id="GO:0009252">
    <property type="term" value="P:peptidoglycan biosynthetic process"/>
    <property type="evidence" value="ECO:0007669"/>
    <property type="project" value="UniProtKB-KW"/>
</dbReference>
<proteinExistence type="inferred from homology"/>
<evidence type="ECO:0000256" key="16">
    <source>
        <dbReference type="ARBA" id="ARBA00049966"/>
    </source>
</evidence>
<sequence>MLKKMFQLYDYSIIVAVFLLCSFGLIMVYSSSSIIAVSRYDYQFDHFFVRQRFSFIVASIAFLMTMIVPYRLYFKLFKIIAFGSIGLLIMVFAFGETSQNAQSWLAVGPVQIQPGEFVKIGVIVYLAAIFSKKQNYINDFGTAVLPPLTFTVIIFSLVFFQPDLGTAALIAMIAVVMTLCSGMNMKNVLKLLGLGGLILAILIPFAIKFEVLSDEQLSRFGAAYNPFADPLGDGLQLINSYIAIGSGGVTGLGLGNSIQKSGFLPEAHTDFIMAVISEELGIFGVGFVILLLAFIVLKGFLLARKCDDSFGSLLAIGVSSMISIQAFVNLGALTGILPITGVPLPFVSYGGSSLLALMMSMGILVNISMFVNYRKQKNLQQHEIAA</sequence>
<dbReference type="InterPro" id="IPR018365">
    <property type="entry name" value="Cell_cycle_FtsW-rel_CS"/>
</dbReference>
<evidence type="ECO:0000256" key="7">
    <source>
        <dbReference type="ARBA" id="ARBA00022989"/>
    </source>
</evidence>
<dbReference type="Pfam" id="PF01098">
    <property type="entry name" value="FTSW_RODA_SPOVE"/>
    <property type="match status" value="1"/>
</dbReference>
<feature type="transmembrane region" description="Helical" evidence="17">
    <location>
        <begin position="166"/>
        <end position="184"/>
    </location>
</feature>
<evidence type="ECO:0000256" key="9">
    <source>
        <dbReference type="ARBA" id="ARBA00032370"/>
    </source>
</evidence>
<dbReference type="Proteomes" id="UP000481043">
    <property type="component" value="Unassembled WGS sequence"/>
</dbReference>
<feature type="transmembrane region" description="Helical" evidence="17">
    <location>
        <begin position="349"/>
        <end position="371"/>
    </location>
</feature>
<evidence type="ECO:0000256" key="6">
    <source>
        <dbReference type="ARBA" id="ARBA00022984"/>
    </source>
</evidence>
<keyword evidence="8 17" id="KW-0472">Membrane</keyword>
<evidence type="ECO:0000256" key="5">
    <source>
        <dbReference type="ARBA" id="ARBA00022960"/>
    </source>
</evidence>
<evidence type="ECO:0000256" key="11">
    <source>
        <dbReference type="ARBA" id="ARBA00038053"/>
    </source>
</evidence>
<dbReference type="PANTHER" id="PTHR30474:SF2">
    <property type="entry name" value="PEPTIDOGLYCAN GLYCOSYLTRANSFERASE FTSW-RELATED"/>
    <property type="match status" value="1"/>
</dbReference>
<feature type="transmembrane region" description="Helical" evidence="17">
    <location>
        <begin position="143"/>
        <end position="160"/>
    </location>
</feature>
<evidence type="ECO:0000256" key="1">
    <source>
        <dbReference type="ARBA" id="ARBA00004141"/>
    </source>
</evidence>
<comment type="function">
    <text evidence="16">Peptidoglycan polymerase that is essential for cell division.</text>
</comment>
<evidence type="ECO:0000256" key="17">
    <source>
        <dbReference type="SAM" id="Phobius"/>
    </source>
</evidence>
<dbReference type="EMBL" id="JAAIWM010000001">
    <property type="protein sequence ID" value="NEY70380.1"/>
    <property type="molecule type" value="Genomic_DNA"/>
</dbReference>
<protein>
    <recommendedName>
        <fullName evidence="12">Probable peptidoglycan glycosyltransferase FtsW</fullName>
        <ecNumber evidence="14">2.4.99.28</ecNumber>
    </recommendedName>
    <alternativeName>
        <fullName evidence="13">Cell division protein FtsW</fullName>
    </alternativeName>
    <alternativeName>
        <fullName evidence="10">Cell wall polymerase</fullName>
    </alternativeName>
    <alternativeName>
        <fullName evidence="9">Peptidoglycan polymerase</fullName>
    </alternativeName>
</protein>